<gene>
    <name evidence="2" type="ORF">PAC_00290</name>
</gene>
<dbReference type="Pfam" id="PF06985">
    <property type="entry name" value="HET"/>
    <property type="match status" value="1"/>
</dbReference>
<dbReference type="PANTHER" id="PTHR33112">
    <property type="entry name" value="DOMAIN PROTEIN, PUTATIVE-RELATED"/>
    <property type="match status" value="1"/>
</dbReference>
<protein>
    <recommendedName>
        <fullName evidence="1">Heterokaryon incompatibility domain-containing protein</fullName>
    </recommendedName>
</protein>
<evidence type="ECO:0000259" key="1">
    <source>
        <dbReference type="Pfam" id="PF06985"/>
    </source>
</evidence>
<proteinExistence type="predicted"/>
<dbReference type="OrthoDB" id="3798263at2759"/>
<sequence>MDALCIIQGSDGYFNEEAAQMESVYTGTTLTIAAASAKNSNEGFLGPRNPLGQQPCQILTTDSFTVLAQPIKRVPSLETSPESALLIAGAGYFKSVFYPLEHCSLGKYGKDTEIFRKAWQQVMEVYSKTDLTYKADKLVAVAGIAGLVQRRLNMQASFGPWIDFFDTELMWTTNNGGFGRPISCILARVLKYPDATSFSNVGYDRQHGIASRFAAIVGGTRRRCRAVSYCECDPGDLPLDSLYPYVESNSYQNKGDAFYADFYISGKDQMALYCLHVAHLRSEDPVDGDGFIDLGIVLTPINLAESLFRRVRIYRELTRSQSGPKMFKDFHSGSNSTVHIL</sequence>
<accession>A0A1L7WCC9</accession>
<reference evidence="2 3" key="1">
    <citation type="submission" date="2016-03" db="EMBL/GenBank/DDBJ databases">
        <authorList>
            <person name="Ploux O."/>
        </authorList>
    </citation>
    <scope>NUCLEOTIDE SEQUENCE [LARGE SCALE GENOMIC DNA]</scope>
    <source>
        <strain evidence="2 3">UAMH 11012</strain>
    </source>
</reference>
<dbReference type="InterPro" id="IPR010730">
    <property type="entry name" value="HET"/>
</dbReference>
<dbReference type="EMBL" id="FJOG01000001">
    <property type="protein sequence ID" value="CZR50418.1"/>
    <property type="molecule type" value="Genomic_DNA"/>
</dbReference>
<evidence type="ECO:0000313" key="2">
    <source>
        <dbReference type="EMBL" id="CZR50418.1"/>
    </source>
</evidence>
<keyword evidence="3" id="KW-1185">Reference proteome</keyword>
<feature type="domain" description="Heterokaryon incompatibility" evidence="1">
    <location>
        <begin position="2"/>
        <end position="59"/>
    </location>
</feature>
<dbReference type="Proteomes" id="UP000184330">
    <property type="component" value="Unassembled WGS sequence"/>
</dbReference>
<dbReference type="AlphaFoldDB" id="A0A1L7WCC9"/>
<dbReference type="PANTHER" id="PTHR33112:SF16">
    <property type="entry name" value="HETEROKARYON INCOMPATIBILITY DOMAIN-CONTAINING PROTEIN"/>
    <property type="match status" value="1"/>
</dbReference>
<evidence type="ECO:0000313" key="3">
    <source>
        <dbReference type="Proteomes" id="UP000184330"/>
    </source>
</evidence>
<dbReference type="STRING" id="576137.A0A1L7WCC9"/>
<organism evidence="2 3">
    <name type="scientific">Phialocephala subalpina</name>
    <dbReference type="NCBI Taxonomy" id="576137"/>
    <lineage>
        <taxon>Eukaryota</taxon>
        <taxon>Fungi</taxon>
        <taxon>Dikarya</taxon>
        <taxon>Ascomycota</taxon>
        <taxon>Pezizomycotina</taxon>
        <taxon>Leotiomycetes</taxon>
        <taxon>Helotiales</taxon>
        <taxon>Mollisiaceae</taxon>
        <taxon>Phialocephala</taxon>
        <taxon>Phialocephala fortinii species complex</taxon>
    </lineage>
</organism>
<name>A0A1L7WCC9_9HELO</name>